<dbReference type="InterPro" id="IPR014710">
    <property type="entry name" value="RmlC-like_jellyroll"/>
</dbReference>
<keyword evidence="2" id="KW-0238">DNA-binding</keyword>
<accession>A0A381C857</accession>
<evidence type="ECO:0000259" key="1">
    <source>
        <dbReference type="Pfam" id="PF15977"/>
    </source>
</evidence>
<dbReference type="RefSeq" id="WP_115627938.1">
    <property type="nucleotide sequence ID" value="NZ_UIGI01000001.1"/>
</dbReference>
<dbReference type="Pfam" id="PF15977">
    <property type="entry name" value="HTH_46"/>
    <property type="match status" value="1"/>
</dbReference>
<dbReference type="AlphaFoldDB" id="A0A381C857"/>
<organism evidence="2 3">
    <name type="scientific">Buttiauxella agrestis</name>
    <dbReference type="NCBI Taxonomy" id="82977"/>
    <lineage>
        <taxon>Bacteria</taxon>
        <taxon>Pseudomonadati</taxon>
        <taxon>Pseudomonadota</taxon>
        <taxon>Gammaproteobacteria</taxon>
        <taxon>Enterobacterales</taxon>
        <taxon>Enterobacteriaceae</taxon>
        <taxon>Buttiauxella</taxon>
    </lineage>
</organism>
<reference evidence="2 3" key="1">
    <citation type="submission" date="2018-06" db="EMBL/GenBank/DDBJ databases">
        <authorList>
            <consortium name="Pathogen Informatics"/>
            <person name="Doyle S."/>
        </authorList>
    </citation>
    <scope>NUCLEOTIDE SEQUENCE [LARGE SCALE GENOMIC DNA]</scope>
    <source>
        <strain evidence="2 3">NCTC12119</strain>
    </source>
</reference>
<dbReference type="SUPFAM" id="SSF51206">
    <property type="entry name" value="cAMP-binding domain-like"/>
    <property type="match status" value="1"/>
</dbReference>
<dbReference type="Proteomes" id="UP000255528">
    <property type="component" value="Unassembled WGS sequence"/>
</dbReference>
<name>A0A381C857_9ENTR</name>
<evidence type="ECO:0000313" key="2">
    <source>
        <dbReference type="EMBL" id="SUW63143.1"/>
    </source>
</evidence>
<evidence type="ECO:0000313" key="3">
    <source>
        <dbReference type="Proteomes" id="UP000255528"/>
    </source>
</evidence>
<dbReference type="Gene3D" id="2.60.120.10">
    <property type="entry name" value="Jelly Rolls"/>
    <property type="match status" value="1"/>
</dbReference>
<feature type="domain" description="IprA winged helix-turn-helix" evidence="1">
    <location>
        <begin position="145"/>
        <end position="211"/>
    </location>
</feature>
<dbReference type="EMBL" id="UIGI01000001">
    <property type="protein sequence ID" value="SUW63143.1"/>
    <property type="molecule type" value="Genomic_DNA"/>
</dbReference>
<gene>
    <name evidence="2" type="ORF">NCTC12119_01622</name>
</gene>
<dbReference type="InterPro" id="IPR041687">
    <property type="entry name" value="HTH_46"/>
</dbReference>
<sequence>MKDKRTIIQEFLNVPSPYAQELLRELSEGVKFKVYPPRTRFNTEDNGRHNCFLLRAGAINICADPNDRVISIQQAPAILGFITLLSSAVDFRIYTLFESEIAVISREKAFSVIAEKNLWEIYAKHAEIVANRLYLQNMFITAPTSYEILRHLLIDFINQPVNIRHSITVERYVCERSKLSRSGVLKILAKLKEGNHIVIEKGILIGINDLPEEL</sequence>
<protein>
    <submittedName>
        <fullName evidence="2">Putative DNA-binding transcriptional regulator</fullName>
    </submittedName>
</protein>
<proteinExistence type="predicted"/>
<dbReference type="InterPro" id="IPR018490">
    <property type="entry name" value="cNMP-bd_dom_sf"/>
</dbReference>
<dbReference type="GO" id="GO:0003677">
    <property type="term" value="F:DNA binding"/>
    <property type="evidence" value="ECO:0007669"/>
    <property type="project" value="UniProtKB-KW"/>
</dbReference>